<dbReference type="Pfam" id="PF00691">
    <property type="entry name" value="OmpA"/>
    <property type="match status" value="1"/>
</dbReference>
<evidence type="ECO:0000256" key="1">
    <source>
        <dbReference type="ARBA" id="ARBA00004442"/>
    </source>
</evidence>
<name>A0ABQ4PKA5_9GAMM</name>
<evidence type="ECO:0000256" key="2">
    <source>
        <dbReference type="ARBA" id="ARBA00023136"/>
    </source>
</evidence>
<dbReference type="InterPro" id="IPR006665">
    <property type="entry name" value="OmpA-like"/>
</dbReference>
<dbReference type="PROSITE" id="PS51123">
    <property type="entry name" value="OMPA_2"/>
    <property type="match status" value="1"/>
</dbReference>
<feature type="domain" description="OmpA-like" evidence="4">
    <location>
        <begin position="75"/>
        <end position="186"/>
    </location>
</feature>
<dbReference type="InterPro" id="IPR028974">
    <property type="entry name" value="TSP_type-3_rpt"/>
</dbReference>
<dbReference type="PRINTS" id="PR01021">
    <property type="entry name" value="OMPADOMAIN"/>
</dbReference>
<sequence>MFSANVTAKPWLDSDLDGVPDKKDGCVNTPSFEPVDASGCSVNQINAQQMQRLNIMPQLCFTTSIGQLYPSVCTEDSAIAVRFEFAKAQVLMSQQQVFQVVSRWLKSTKVPLVLVGHTDSIGTPGFNQQLSLARAEQVKYILVQQFGIASNRFQVKGMGSRLPVANNQTEYGRELNRRVEFIVKAQ</sequence>
<comment type="caution">
    <text evidence="5">The sequence shown here is derived from an EMBL/GenBank/DDBJ whole genome shotgun (WGS) entry which is preliminary data.</text>
</comment>
<reference evidence="5" key="1">
    <citation type="submission" date="2021-05" db="EMBL/GenBank/DDBJ databases">
        <title>Molecular characterization for Shewanella algae harboring chromosomal blaOXA-55-like strains isolated from clinical and environment sample.</title>
        <authorList>
            <person name="Ohama Y."/>
            <person name="Aoki K."/>
            <person name="Harada S."/>
            <person name="Moriya K."/>
            <person name="Ishii Y."/>
            <person name="Tateda K."/>
        </authorList>
    </citation>
    <scope>NUCLEOTIDE SEQUENCE</scope>
    <source>
        <strain evidence="5">JCM 11563</strain>
    </source>
</reference>
<evidence type="ECO:0000256" key="3">
    <source>
        <dbReference type="PROSITE-ProRule" id="PRU00473"/>
    </source>
</evidence>
<dbReference type="SUPFAM" id="SSF103088">
    <property type="entry name" value="OmpA-like"/>
    <property type="match status" value="1"/>
</dbReference>
<dbReference type="InterPro" id="IPR050330">
    <property type="entry name" value="Bact_OuterMem_StrucFunc"/>
</dbReference>
<dbReference type="Proteomes" id="UP000887104">
    <property type="component" value="Unassembled WGS sequence"/>
</dbReference>
<organism evidence="5 6">
    <name type="scientific">Shewanella sairae</name>
    <dbReference type="NCBI Taxonomy" id="190310"/>
    <lineage>
        <taxon>Bacteria</taxon>
        <taxon>Pseudomonadati</taxon>
        <taxon>Pseudomonadota</taxon>
        <taxon>Gammaproteobacteria</taxon>
        <taxon>Alteromonadales</taxon>
        <taxon>Shewanellaceae</taxon>
        <taxon>Shewanella</taxon>
    </lineage>
</organism>
<evidence type="ECO:0000259" key="4">
    <source>
        <dbReference type="PROSITE" id="PS51123"/>
    </source>
</evidence>
<proteinExistence type="predicted"/>
<evidence type="ECO:0000313" key="6">
    <source>
        <dbReference type="Proteomes" id="UP000887104"/>
    </source>
</evidence>
<protein>
    <submittedName>
        <fullName evidence="5">Membrane protein</fullName>
    </submittedName>
</protein>
<gene>
    <name evidence="5" type="ORF">TUM4438_29010</name>
</gene>
<dbReference type="CDD" id="cd07185">
    <property type="entry name" value="OmpA_C-like"/>
    <property type="match status" value="1"/>
</dbReference>
<comment type="subcellular location">
    <subcellularLocation>
        <location evidence="1">Cell outer membrane</location>
    </subcellularLocation>
</comment>
<dbReference type="PANTHER" id="PTHR30329:SF20">
    <property type="entry name" value="EXPORTED PROTEIN"/>
    <property type="match status" value="1"/>
</dbReference>
<dbReference type="InterPro" id="IPR036737">
    <property type="entry name" value="OmpA-like_sf"/>
</dbReference>
<dbReference type="SUPFAM" id="SSF103647">
    <property type="entry name" value="TSP type-3 repeat"/>
    <property type="match status" value="1"/>
</dbReference>
<dbReference type="PANTHER" id="PTHR30329">
    <property type="entry name" value="STATOR ELEMENT OF FLAGELLAR MOTOR COMPLEX"/>
    <property type="match status" value="1"/>
</dbReference>
<dbReference type="Gene3D" id="3.30.1330.60">
    <property type="entry name" value="OmpA-like domain"/>
    <property type="match status" value="1"/>
</dbReference>
<dbReference type="InterPro" id="IPR006664">
    <property type="entry name" value="OMP_bac"/>
</dbReference>
<evidence type="ECO:0000313" key="5">
    <source>
        <dbReference type="EMBL" id="GIU48186.1"/>
    </source>
</evidence>
<keyword evidence="6" id="KW-1185">Reference proteome</keyword>
<dbReference type="EMBL" id="BPEY01000055">
    <property type="protein sequence ID" value="GIU48186.1"/>
    <property type="molecule type" value="Genomic_DNA"/>
</dbReference>
<accession>A0ABQ4PKA5</accession>
<keyword evidence="2 3" id="KW-0472">Membrane</keyword>